<sequence>MDNQENQPIDPLGSIEPLKTFEPAPMAPPTPVQPATPSMSPAPLVDRDGNVNLTQLQIEERKKYEVLADSIDESNPGSIVNFGADLQRTLSNQSDSFLGNVRRSNSGEVGELINNLLLELNYVDVDELNQNKFKSFLSKLPFMKSIVTQIENLFTKYDKIVNNIDQIAYKVNAGIITSTKDNAVLQTIFESNVNAIKQIEELVIVGNLRMEKAGVELAQMEAAPQTYQDYQIADKRDFIARLDRRLADLKVVRLIMMQSLPQIRLVQNNNVSIAEKAQTILTTTLPLWKNQLSLAVAMYRQQQNIEIQQKVSATTEEILRKNAERLGQNSVNVARANEQTIVSVETLRETTAKLIGTLNEVKQIQKQGAEGRRKLDQDLQTLEHELKANVRG</sequence>
<evidence type="ECO:0000313" key="5">
    <source>
        <dbReference type="Proteomes" id="UP000182034"/>
    </source>
</evidence>
<evidence type="ECO:0000256" key="1">
    <source>
        <dbReference type="ARBA" id="ARBA00005541"/>
    </source>
</evidence>
<keyword evidence="5" id="KW-1185">Reference proteome</keyword>
<name>A0A1K2IU32_9FLAO</name>
<protein>
    <submittedName>
        <fullName evidence="4">Uncharacterized conserved protein YaaN involved in tellurite resistance</fullName>
    </submittedName>
</protein>
<dbReference type="RefSeq" id="WP_083582370.1">
    <property type="nucleotide sequence ID" value="NZ_FPKW01000014.1"/>
</dbReference>
<dbReference type="EMBL" id="FPKW01000014">
    <property type="protein sequence ID" value="SFZ95945.1"/>
    <property type="molecule type" value="Genomic_DNA"/>
</dbReference>
<feature type="region of interest" description="Disordered" evidence="3">
    <location>
        <begin position="1"/>
        <end position="48"/>
    </location>
</feature>
<proteinExistence type="inferred from homology"/>
<dbReference type="Proteomes" id="UP000182034">
    <property type="component" value="Unassembled WGS sequence"/>
</dbReference>
<dbReference type="InterPro" id="IPR008863">
    <property type="entry name" value="Toxic_anion-R_TelA"/>
</dbReference>
<reference evidence="5" key="1">
    <citation type="submission" date="2016-10" db="EMBL/GenBank/DDBJ databases">
        <authorList>
            <person name="Varghese N."/>
            <person name="Submissions S."/>
        </authorList>
    </citation>
    <scope>NUCLEOTIDE SEQUENCE [LARGE SCALE GENOMIC DNA]</scope>
    <source>
        <strain evidence="5">SUR2</strain>
    </source>
</reference>
<evidence type="ECO:0000256" key="3">
    <source>
        <dbReference type="SAM" id="MobiDB-lite"/>
    </source>
</evidence>
<dbReference type="AlphaFoldDB" id="A0A1K2IU32"/>
<comment type="similarity">
    <text evidence="1 2">Belongs to the TelA family.</text>
</comment>
<dbReference type="PIRSF" id="PIRSF026508">
    <property type="entry name" value="TelA"/>
    <property type="match status" value="1"/>
</dbReference>
<accession>A0A1K2IU32</accession>
<evidence type="ECO:0000313" key="4">
    <source>
        <dbReference type="EMBL" id="SFZ95945.1"/>
    </source>
</evidence>
<gene>
    <name evidence="4" type="ORF">SAMN05216324_11454</name>
</gene>
<organism evidence="4 5">
    <name type="scientific">Chryseobacterium limigenitum</name>
    <dbReference type="NCBI Taxonomy" id="1612149"/>
    <lineage>
        <taxon>Bacteria</taxon>
        <taxon>Pseudomonadati</taxon>
        <taxon>Bacteroidota</taxon>
        <taxon>Flavobacteriia</taxon>
        <taxon>Flavobacteriales</taxon>
        <taxon>Weeksellaceae</taxon>
        <taxon>Chryseobacterium group</taxon>
        <taxon>Chryseobacterium</taxon>
    </lineage>
</organism>
<dbReference type="OrthoDB" id="9768858at2"/>
<dbReference type="Pfam" id="PF05816">
    <property type="entry name" value="TelA"/>
    <property type="match status" value="1"/>
</dbReference>
<feature type="compositionally biased region" description="Pro residues" evidence="3">
    <location>
        <begin position="25"/>
        <end position="34"/>
    </location>
</feature>
<evidence type="ECO:0000256" key="2">
    <source>
        <dbReference type="PIRNR" id="PIRNR026508"/>
    </source>
</evidence>
<dbReference type="PANTHER" id="PTHR38432">
    <property type="entry name" value="TELA-LIKE PROTEIN SAOUHSC_01408"/>
    <property type="match status" value="1"/>
</dbReference>
<dbReference type="PANTHER" id="PTHR38432:SF1">
    <property type="entry name" value="TELA-LIKE PROTEIN SAOUHSC_01408"/>
    <property type="match status" value="1"/>
</dbReference>
<dbReference type="STRING" id="1612149.SAMN05216324_11454"/>